<dbReference type="EMBL" id="CM056781">
    <property type="protein sequence ID" value="KAJ8734628.1"/>
    <property type="molecule type" value="Genomic_DNA"/>
</dbReference>
<reference evidence="1" key="1">
    <citation type="submission" date="2023-03" db="EMBL/GenBank/DDBJ databases">
        <title>Chromosome-level genomes of two armyworms, Mythimna separata and Mythimna loreyi, provide insights into the biosynthesis and reception of sex pheromones.</title>
        <authorList>
            <person name="Zhao H."/>
        </authorList>
    </citation>
    <scope>NUCLEOTIDE SEQUENCE</scope>
    <source>
        <strain evidence="1">BeijingLab</strain>
    </source>
</reference>
<accession>A0ACC2R8E1</accession>
<comment type="caution">
    <text evidence="1">The sequence shown here is derived from an EMBL/GenBank/DDBJ whole genome shotgun (WGS) entry which is preliminary data.</text>
</comment>
<protein>
    <submittedName>
        <fullName evidence="1">Uncharacterized protein</fullName>
    </submittedName>
</protein>
<evidence type="ECO:0000313" key="2">
    <source>
        <dbReference type="Proteomes" id="UP001231649"/>
    </source>
</evidence>
<sequence length="259" mass="29111">MTTAKFKVESGAQLLARLIKKPVIKNFYSNLFQPGLKNDDVVEVSGNNSSALLIDLINEGLAPSGSIEEPIGVLVFNTVGHLNYKELINALKKKIVSSLNTYCDAEIGTVLHKALSNLFILNIYDATQFYTTIHNLDNILAHHQNISLLIFDTLTAFYWSEQGLKITKMDLYVKNVLRMIQKVSKEYKVILIYTRPGYFNSSKDSGNIGEVKMTEGVNFKVQLLDNNSSTGAYEVNVITTDSSYHKKYLSTIDNEINWQ</sequence>
<dbReference type="Proteomes" id="UP001231649">
    <property type="component" value="Chromosome 5"/>
</dbReference>
<proteinExistence type="predicted"/>
<keyword evidence="2" id="KW-1185">Reference proteome</keyword>
<name>A0ACC2R8E1_9NEOP</name>
<organism evidence="1 2">
    <name type="scientific">Mythimna loreyi</name>
    <dbReference type="NCBI Taxonomy" id="667449"/>
    <lineage>
        <taxon>Eukaryota</taxon>
        <taxon>Metazoa</taxon>
        <taxon>Ecdysozoa</taxon>
        <taxon>Arthropoda</taxon>
        <taxon>Hexapoda</taxon>
        <taxon>Insecta</taxon>
        <taxon>Pterygota</taxon>
        <taxon>Neoptera</taxon>
        <taxon>Endopterygota</taxon>
        <taxon>Lepidoptera</taxon>
        <taxon>Glossata</taxon>
        <taxon>Ditrysia</taxon>
        <taxon>Noctuoidea</taxon>
        <taxon>Noctuidae</taxon>
        <taxon>Noctuinae</taxon>
        <taxon>Hadenini</taxon>
        <taxon>Mythimna</taxon>
    </lineage>
</organism>
<evidence type="ECO:0000313" key="1">
    <source>
        <dbReference type="EMBL" id="KAJ8734628.1"/>
    </source>
</evidence>
<gene>
    <name evidence="1" type="ORF">PYW08_013878</name>
</gene>